<gene>
    <name evidence="2" type="ORF">OSB1V03_LOCUS20068</name>
</gene>
<organism evidence="2">
    <name type="scientific">Medioppia subpectinata</name>
    <dbReference type="NCBI Taxonomy" id="1979941"/>
    <lineage>
        <taxon>Eukaryota</taxon>
        <taxon>Metazoa</taxon>
        <taxon>Ecdysozoa</taxon>
        <taxon>Arthropoda</taxon>
        <taxon>Chelicerata</taxon>
        <taxon>Arachnida</taxon>
        <taxon>Acari</taxon>
        <taxon>Acariformes</taxon>
        <taxon>Sarcoptiformes</taxon>
        <taxon>Oribatida</taxon>
        <taxon>Brachypylina</taxon>
        <taxon>Oppioidea</taxon>
        <taxon>Oppiidae</taxon>
        <taxon>Medioppia</taxon>
    </lineage>
</organism>
<reference evidence="2" key="1">
    <citation type="submission" date="2020-11" db="EMBL/GenBank/DDBJ databases">
        <authorList>
            <person name="Tran Van P."/>
        </authorList>
    </citation>
    <scope>NUCLEOTIDE SEQUENCE</scope>
</reference>
<dbReference type="PANTHER" id="PTHR45945:SF3">
    <property type="entry name" value="REGULATOR OF G-PROTEIN SIGNALING LOCO"/>
    <property type="match status" value="1"/>
</dbReference>
<accession>A0A7R9LML4</accession>
<feature type="region of interest" description="Disordered" evidence="1">
    <location>
        <begin position="1"/>
        <end position="38"/>
    </location>
</feature>
<name>A0A7R9LML4_9ACAR</name>
<feature type="region of interest" description="Disordered" evidence="1">
    <location>
        <begin position="69"/>
        <end position="92"/>
    </location>
</feature>
<feature type="non-terminal residue" evidence="2">
    <location>
        <position position="285"/>
    </location>
</feature>
<feature type="compositionally biased region" description="Basic residues" evidence="1">
    <location>
        <begin position="20"/>
        <end position="38"/>
    </location>
</feature>
<protein>
    <submittedName>
        <fullName evidence="2">Uncharacterized protein</fullName>
    </submittedName>
</protein>
<dbReference type="InterPro" id="IPR046995">
    <property type="entry name" value="RGS10/12/14-like"/>
</dbReference>
<sequence length="285" mass="31863">PRKPRRPQSQCSSSSATQRYQHHRHRREQPARHHRNTGHKMYNTAAEVYGDNVLTTVGQNRVPPLMDATPRNSRLPPHIHHTPGRSVRPPFGIHSKSNEPLIDLLLEQKLSQIKCTLSESDSNNSYKTNSLTKKYNYNSATNSKPLLNRKSSAISDDMTAPDDRVSAAIRRTTSDTTVDTMSRTLTSEKMYSESTTNGGLCSGGAGDKEDLHSRAILRAIVGYLGTIETPVDSHIDANLIKDCIRRIRVENKHQTTTLLAIYQESIQLVNIRGRTIAQFAADSLK</sequence>
<evidence type="ECO:0000313" key="3">
    <source>
        <dbReference type="Proteomes" id="UP000759131"/>
    </source>
</evidence>
<dbReference type="GO" id="GO:0005737">
    <property type="term" value="C:cytoplasm"/>
    <property type="evidence" value="ECO:0007669"/>
    <property type="project" value="TreeGrafter"/>
</dbReference>
<dbReference type="GO" id="GO:0005634">
    <property type="term" value="C:nucleus"/>
    <property type="evidence" value="ECO:0007669"/>
    <property type="project" value="TreeGrafter"/>
</dbReference>
<dbReference type="GO" id="GO:0005096">
    <property type="term" value="F:GTPase activator activity"/>
    <property type="evidence" value="ECO:0007669"/>
    <property type="project" value="InterPro"/>
</dbReference>
<dbReference type="GO" id="GO:0008277">
    <property type="term" value="P:regulation of G protein-coupled receptor signaling pathway"/>
    <property type="evidence" value="ECO:0007669"/>
    <property type="project" value="TreeGrafter"/>
</dbReference>
<dbReference type="PANTHER" id="PTHR45945">
    <property type="entry name" value="REGULATOR OF G-PROTEIN SIGNALING LOCO"/>
    <property type="match status" value="1"/>
</dbReference>
<dbReference type="Proteomes" id="UP000759131">
    <property type="component" value="Unassembled WGS sequence"/>
</dbReference>
<dbReference type="EMBL" id="OC886136">
    <property type="protein sequence ID" value="CAD7644474.1"/>
    <property type="molecule type" value="Genomic_DNA"/>
</dbReference>
<proteinExistence type="predicted"/>
<dbReference type="EMBL" id="CAJPIZ010031561">
    <property type="protein sequence ID" value="CAG2120121.1"/>
    <property type="molecule type" value="Genomic_DNA"/>
</dbReference>
<dbReference type="GO" id="GO:0005886">
    <property type="term" value="C:plasma membrane"/>
    <property type="evidence" value="ECO:0007669"/>
    <property type="project" value="TreeGrafter"/>
</dbReference>
<feature type="compositionally biased region" description="Low complexity" evidence="1">
    <location>
        <begin position="7"/>
        <end position="19"/>
    </location>
</feature>
<dbReference type="AlphaFoldDB" id="A0A7R9LML4"/>
<feature type="non-terminal residue" evidence="2">
    <location>
        <position position="1"/>
    </location>
</feature>
<evidence type="ECO:0000313" key="2">
    <source>
        <dbReference type="EMBL" id="CAD7644474.1"/>
    </source>
</evidence>
<evidence type="ECO:0000256" key="1">
    <source>
        <dbReference type="SAM" id="MobiDB-lite"/>
    </source>
</evidence>
<dbReference type="OrthoDB" id="196547at2759"/>
<keyword evidence="3" id="KW-1185">Reference proteome</keyword>